<dbReference type="AlphaFoldDB" id="A0A6C0LYB2"/>
<evidence type="ECO:0000313" key="2">
    <source>
        <dbReference type="EMBL" id="QHU35370.1"/>
    </source>
</evidence>
<sequence>MIKKYVLTILLIFILIIILFHLNEFLKTNNKYQILQVDKLLYDYRDYYLDNLPIVFTNHIDFSKNLSHNFKRLLSPLTIRQKNISNKISNRYITHNKDKLFIYTDKESTINLISPKEINNFQKDNYNPNIKILKVINKSYNFIELKLKPGNIVYIPRKWIVHSDKPYNIYFSETIFSFLFTFYEIIPFIKNKLF</sequence>
<name>A0A6C0LYB2_9ZZZZ</name>
<reference evidence="2" key="1">
    <citation type="journal article" date="2020" name="Nature">
        <title>Giant virus diversity and host interactions through global metagenomics.</title>
        <authorList>
            <person name="Schulz F."/>
            <person name="Roux S."/>
            <person name="Paez-Espino D."/>
            <person name="Jungbluth S."/>
            <person name="Walsh D.A."/>
            <person name="Denef V.J."/>
            <person name="McMahon K.D."/>
            <person name="Konstantinidis K.T."/>
            <person name="Eloe-Fadrosh E.A."/>
            <person name="Kyrpides N.C."/>
            <person name="Woyke T."/>
        </authorList>
    </citation>
    <scope>NUCLEOTIDE SEQUENCE</scope>
    <source>
        <strain evidence="2">GVMAG-S-1017745-26</strain>
    </source>
</reference>
<protein>
    <submittedName>
        <fullName evidence="2">Uncharacterized protein</fullName>
    </submittedName>
</protein>
<evidence type="ECO:0000256" key="1">
    <source>
        <dbReference type="SAM" id="Phobius"/>
    </source>
</evidence>
<feature type="transmembrane region" description="Helical" evidence="1">
    <location>
        <begin position="6"/>
        <end position="26"/>
    </location>
</feature>
<organism evidence="2">
    <name type="scientific">viral metagenome</name>
    <dbReference type="NCBI Taxonomy" id="1070528"/>
    <lineage>
        <taxon>unclassified sequences</taxon>
        <taxon>metagenomes</taxon>
        <taxon>organismal metagenomes</taxon>
    </lineage>
</organism>
<keyword evidence="1" id="KW-1133">Transmembrane helix</keyword>
<keyword evidence="1" id="KW-0812">Transmembrane</keyword>
<dbReference type="EMBL" id="MN740588">
    <property type="protein sequence ID" value="QHU35370.1"/>
    <property type="molecule type" value="Genomic_DNA"/>
</dbReference>
<accession>A0A6C0LYB2</accession>
<keyword evidence="1" id="KW-0472">Membrane</keyword>
<proteinExistence type="predicted"/>
<feature type="transmembrane region" description="Helical" evidence="1">
    <location>
        <begin position="167"/>
        <end position="189"/>
    </location>
</feature>